<dbReference type="GO" id="GO:0006629">
    <property type="term" value="P:lipid metabolic process"/>
    <property type="evidence" value="ECO:0007669"/>
    <property type="project" value="UniProtKB-KW"/>
</dbReference>
<evidence type="ECO:0000256" key="2">
    <source>
        <dbReference type="SAM" id="SignalP"/>
    </source>
</evidence>
<feature type="domain" description="PNPLA" evidence="3">
    <location>
        <begin position="99"/>
        <end position="281"/>
    </location>
</feature>
<dbReference type="Gene3D" id="3.40.1090.10">
    <property type="entry name" value="Cytosolic phospholipase A2 catalytic domain"/>
    <property type="match status" value="1"/>
</dbReference>
<proteinExistence type="predicted"/>
<feature type="signal peptide" evidence="2">
    <location>
        <begin position="1"/>
        <end position="29"/>
    </location>
</feature>
<gene>
    <name evidence="4" type="ORF">GWK16_23365</name>
</gene>
<dbReference type="AlphaFoldDB" id="A0A848EJT6"/>
<evidence type="ECO:0000313" key="4">
    <source>
        <dbReference type="EMBL" id="NMJ44206.1"/>
    </source>
</evidence>
<dbReference type="RefSeq" id="WP_170056388.1">
    <property type="nucleotide sequence ID" value="NZ_JABBKX010000012.1"/>
</dbReference>
<dbReference type="PROSITE" id="PS51257">
    <property type="entry name" value="PROKAR_LIPOPROTEIN"/>
    <property type="match status" value="1"/>
</dbReference>
<dbReference type="PROSITE" id="PS51318">
    <property type="entry name" value="TAT"/>
    <property type="match status" value="1"/>
</dbReference>
<evidence type="ECO:0000259" key="3">
    <source>
        <dbReference type="Pfam" id="PF01734"/>
    </source>
</evidence>
<keyword evidence="5" id="KW-1185">Reference proteome</keyword>
<dbReference type="Proteomes" id="UP000548582">
    <property type="component" value="Unassembled WGS sequence"/>
</dbReference>
<accession>A0A848EJT6</accession>
<organism evidence="4 5">
    <name type="scientific">Neoroseomonas marina</name>
    <dbReference type="NCBI Taxonomy" id="1232220"/>
    <lineage>
        <taxon>Bacteria</taxon>
        <taxon>Pseudomonadati</taxon>
        <taxon>Pseudomonadota</taxon>
        <taxon>Alphaproteobacteria</taxon>
        <taxon>Acetobacterales</taxon>
        <taxon>Acetobacteraceae</taxon>
        <taxon>Neoroseomonas</taxon>
    </lineage>
</organism>
<name>A0A848EJT6_9PROT</name>
<dbReference type="Pfam" id="PF01734">
    <property type="entry name" value="Patatin"/>
    <property type="match status" value="1"/>
</dbReference>
<keyword evidence="1" id="KW-0443">Lipid metabolism</keyword>
<dbReference type="SUPFAM" id="SSF52151">
    <property type="entry name" value="FabD/lysophospholipase-like"/>
    <property type="match status" value="1"/>
</dbReference>
<sequence>MTKQRNGGARRDVLKLASLAALGATSACALPERLPAVASGRAADATVLGIPNERFVFAGEPGSAGLAIEREFAAAAARRLRHLGLRRLDQMPRYDLLGVSGGGENGAFGAGLLCGWSARGDRPEFELVTGVSTGALTAPFAFLGSEWDPQLKSVYTDITPDDVLRSRGLLSAVFHDALADNEPLFLTISRHLDERMLAAIGRAYQEGRLLFVGSTNLDAQVPVVWNVGAIAASGHPRALDLVRRLLLASAAIPGAFPPVMIDVTVDGESRQEMHVDGGAFAQVFLYPRQVGEARRARAQRGQRLIPATAYIIRNGRLDPDWASVDRRTLTIAGRAISTMIAASGLNDVIRIWNSCQRDGVDYNLAFIGRDFTGSYTQPFEQAYMRGLFDFAFARAQQGYTWAKQPPV</sequence>
<dbReference type="EMBL" id="JABBKX010000012">
    <property type="protein sequence ID" value="NMJ44206.1"/>
    <property type="molecule type" value="Genomic_DNA"/>
</dbReference>
<dbReference type="InterPro" id="IPR002641">
    <property type="entry name" value="PNPLA_dom"/>
</dbReference>
<feature type="chain" id="PRO_5032838557" evidence="2">
    <location>
        <begin position="30"/>
        <end position="407"/>
    </location>
</feature>
<comment type="caution">
    <text evidence="4">The sequence shown here is derived from an EMBL/GenBank/DDBJ whole genome shotgun (WGS) entry which is preliminary data.</text>
</comment>
<dbReference type="InterPro" id="IPR006311">
    <property type="entry name" value="TAT_signal"/>
</dbReference>
<dbReference type="InterPro" id="IPR016035">
    <property type="entry name" value="Acyl_Trfase/lysoPLipase"/>
</dbReference>
<evidence type="ECO:0000256" key="1">
    <source>
        <dbReference type="ARBA" id="ARBA00023098"/>
    </source>
</evidence>
<evidence type="ECO:0000313" key="5">
    <source>
        <dbReference type="Proteomes" id="UP000548582"/>
    </source>
</evidence>
<protein>
    <submittedName>
        <fullName evidence="4">Patatin family protein</fullName>
    </submittedName>
</protein>
<keyword evidence="2" id="KW-0732">Signal</keyword>
<reference evidence="4 5" key="1">
    <citation type="submission" date="2020-03" db="EMBL/GenBank/DDBJ databases">
        <authorList>
            <person name="Sun Q."/>
        </authorList>
    </citation>
    <scope>NUCLEOTIDE SEQUENCE [LARGE SCALE GENOMIC DNA]</scope>
    <source>
        <strain evidence="4 5">JC162</strain>
    </source>
</reference>